<dbReference type="Pfam" id="PF18962">
    <property type="entry name" value="Por_Secre_tail"/>
    <property type="match status" value="1"/>
</dbReference>
<dbReference type="InterPro" id="IPR013783">
    <property type="entry name" value="Ig-like_fold"/>
</dbReference>
<dbReference type="Pfam" id="PF00932">
    <property type="entry name" value="LTD"/>
    <property type="match status" value="1"/>
</dbReference>
<proteinExistence type="predicted"/>
<dbReference type="Proteomes" id="UP001139125">
    <property type="component" value="Unassembled WGS sequence"/>
</dbReference>
<evidence type="ECO:0000256" key="1">
    <source>
        <dbReference type="SAM" id="SignalP"/>
    </source>
</evidence>
<dbReference type="InterPro" id="IPR014756">
    <property type="entry name" value="Ig_E-set"/>
</dbReference>
<feature type="chain" id="PRO_5040974208" evidence="1">
    <location>
        <begin position="24"/>
        <end position="711"/>
    </location>
</feature>
<protein>
    <submittedName>
        <fullName evidence="3">Lamin tail domain-containing protein</fullName>
    </submittedName>
</protein>
<name>A0A9X2L5V4_9BACT</name>
<dbReference type="AlphaFoldDB" id="A0A9X2L5V4"/>
<dbReference type="GO" id="GO:2001070">
    <property type="term" value="F:starch binding"/>
    <property type="evidence" value="ECO:0007669"/>
    <property type="project" value="InterPro"/>
</dbReference>
<feature type="domain" description="LTD" evidence="2">
    <location>
        <begin position="17"/>
        <end position="129"/>
    </location>
</feature>
<dbReference type="SUPFAM" id="SSF81296">
    <property type="entry name" value="E set domains"/>
    <property type="match status" value="1"/>
</dbReference>
<sequence>MKKVTTLFSAVLFALLGFVNVQAQEALIISEYIEGSSNNKAIELFNASGDTLNLDDYQLAQSVNGGGWEYYHTFPTGASLAPYQTYVLANSSIDSALYDTTMADEVLSYPSAVHHNGDDARAVIHISGTDTTIIDVFGDPDNDPGSGWDVAGVSNGTQNHTLVRKSNVFSGNTTALASFGTDAASSEWIVKDENDFSDLGMHTFGYEITFQADMNDIIDSAAFVPGEDFVTIPGSMNGWDTAADTLTDSDEDGIYTKALVLSPGEYAFKYHIYSNSGRINGGYEGRNDNRTFTVSMDSTLGAEMPEFDYDDLNNATFGEVELFFQVDMSIQELNGNFDPQTESVSVTGAFEADWSAGEYNLTESQTEGIYEGSVTFSTDKPIPSTYAYKFTIVNDDESVTWESGDNKMITVTEEGLFEGRYLAQNAPDGNIPYFDGITPNDVFSEDTDVVFEVDLRAAYYHLADSSALPADVQAGGGQDSTINFLSGNGPLLAGGWEDWGPVLGGAEDLKFNDSGEGNDAVAGDSLWTLTKSFVAGDARVGAFKLGINGYDNEAGFGADHNVRIGGSKVEVVFGGFVRGDSVYDDLYDEYILATTEGPVVVRNGGKGDNDVVVSNENEDITTTPEEFSLSQNYPNPFNPTTNINFTLPSATQVTLTVYNILGQQVAQLVNGRMTAGQHTVQFDASKLASGMYLYRIEAGTFTQNKKMMLIK</sequence>
<dbReference type="SUPFAM" id="SSF74853">
    <property type="entry name" value="Lamin A/C globular tail domain"/>
    <property type="match status" value="1"/>
</dbReference>
<evidence type="ECO:0000313" key="4">
    <source>
        <dbReference type="Proteomes" id="UP001139125"/>
    </source>
</evidence>
<dbReference type="EMBL" id="JANDBC010000003">
    <property type="protein sequence ID" value="MCP9292939.1"/>
    <property type="molecule type" value="Genomic_DNA"/>
</dbReference>
<dbReference type="InterPro" id="IPR002044">
    <property type="entry name" value="CBM20"/>
</dbReference>
<keyword evidence="1" id="KW-0732">Signal</keyword>
<dbReference type="Gene3D" id="2.60.40.10">
    <property type="entry name" value="Immunoglobulins"/>
    <property type="match status" value="2"/>
</dbReference>
<evidence type="ECO:0000259" key="2">
    <source>
        <dbReference type="PROSITE" id="PS51841"/>
    </source>
</evidence>
<accession>A0A9X2L5V4</accession>
<dbReference type="InterPro" id="IPR036415">
    <property type="entry name" value="Lamin_tail_dom_sf"/>
</dbReference>
<feature type="signal peptide" evidence="1">
    <location>
        <begin position="1"/>
        <end position="23"/>
    </location>
</feature>
<gene>
    <name evidence="3" type="ORF">NM125_15215</name>
</gene>
<dbReference type="Gene3D" id="2.60.40.4070">
    <property type="match status" value="1"/>
</dbReference>
<dbReference type="NCBIfam" id="TIGR04183">
    <property type="entry name" value="Por_Secre_tail"/>
    <property type="match status" value="1"/>
</dbReference>
<keyword evidence="4" id="KW-1185">Reference proteome</keyword>
<comment type="caution">
    <text evidence="3">The sequence shown here is derived from an EMBL/GenBank/DDBJ whole genome shotgun (WGS) entry which is preliminary data.</text>
</comment>
<dbReference type="PROSITE" id="PS51841">
    <property type="entry name" value="LTD"/>
    <property type="match status" value="1"/>
</dbReference>
<evidence type="ECO:0000313" key="3">
    <source>
        <dbReference type="EMBL" id="MCP9292939.1"/>
    </source>
</evidence>
<dbReference type="InterPro" id="IPR026444">
    <property type="entry name" value="Secre_tail"/>
</dbReference>
<reference evidence="3" key="1">
    <citation type="submission" date="2022-06" db="EMBL/GenBank/DDBJ databases">
        <title>Gracilimonas sp. CAU 1638 isolated from sea sediment.</title>
        <authorList>
            <person name="Kim W."/>
        </authorList>
    </citation>
    <scope>NUCLEOTIDE SEQUENCE</scope>
    <source>
        <strain evidence="3">CAU 1638</strain>
    </source>
</reference>
<organism evidence="3 4">
    <name type="scientific">Gracilimonas sediminicola</name>
    <dbReference type="NCBI Taxonomy" id="2952158"/>
    <lineage>
        <taxon>Bacteria</taxon>
        <taxon>Pseudomonadati</taxon>
        <taxon>Balneolota</taxon>
        <taxon>Balneolia</taxon>
        <taxon>Balneolales</taxon>
        <taxon>Balneolaceae</taxon>
        <taxon>Gracilimonas</taxon>
    </lineage>
</organism>
<dbReference type="InterPro" id="IPR001322">
    <property type="entry name" value="Lamin_tail_dom"/>
</dbReference>
<dbReference type="InterPro" id="IPR013784">
    <property type="entry name" value="Carb-bd-like_fold"/>
</dbReference>
<dbReference type="SUPFAM" id="SSF49452">
    <property type="entry name" value="Starch-binding domain-like"/>
    <property type="match status" value="1"/>
</dbReference>
<dbReference type="RefSeq" id="WP_255135839.1">
    <property type="nucleotide sequence ID" value="NZ_JANDBC010000003.1"/>
</dbReference>
<dbReference type="Pfam" id="PF00686">
    <property type="entry name" value="CBM_20"/>
    <property type="match status" value="1"/>
</dbReference>
<dbReference type="SMART" id="SM01065">
    <property type="entry name" value="CBM_2"/>
    <property type="match status" value="2"/>
</dbReference>